<accession>A0ACB6ZA45</accession>
<comment type="caution">
    <text evidence="1">The sequence shown here is derived from an EMBL/GenBank/DDBJ whole genome shotgun (WGS) entry which is preliminary data.</text>
</comment>
<dbReference type="Proteomes" id="UP000886501">
    <property type="component" value="Unassembled WGS sequence"/>
</dbReference>
<reference evidence="1" key="2">
    <citation type="journal article" date="2020" name="Nat. Commun.">
        <title>Large-scale genome sequencing of mycorrhizal fungi provides insights into the early evolution of symbiotic traits.</title>
        <authorList>
            <person name="Miyauchi S."/>
            <person name="Kiss E."/>
            <person name="Kuo A."/>
            <person name="Drula E."/>
            <person name="Kohler A."/>
            <person name="Sanchez-Garcia M."/>
            <person name="Morin E."/>
            <person name="Andreopoulos B."/>
            <person name="Barry K.W."/>
            <person name="Bonito G."/>
            <person name="Buee M."/>
            <person name="Carver A."/>
            <person name="Chen C."/>
            <person name="Cichocki N."/>
            <person name="Clum A."/>
            <person name="Culley D."/>
            <person name="Crous P.W."/>
            <person name="Fauchery L."/>
            <person name="Girlanda M."/>
            <person name="Hayes R.D."/>
            <person name="Keri Z."/>
            <person name="LaButti K."/>
            <person name="Lipzen A."/>
            <person name="Lombard V."/>
            <person name="Magnuson J."/>
            <person name="Maillard F."/>
            <person name="Murat C."/>
            <person name="Nolan M."/>
            <person name="Ohm R.A."/>
            <person name="Pangilinan J."/>
            <person name="Pereira M.F."/>
            <person name="Perotto S."/>
            <person name="Peter M."/>
            <person name="Pfister S."/>
            <person name="Riley R."/>
            <person name="Sitrit Y."/>
            <person name="Stielow J.B."/>
            <person name="Szollosi G."/>
            <person name="Zifcakova L."/>
            <person name="Stursova M."/>
            <person name="Spatafora J.W."/>
            <person name="Tedersoo L."/>
            <person name="Vaario L.M."/>
            <person name="Yamada A."/>
            <person name="Yan M."/>
            <person name="Wang P."/>
            <person name="Xu J."/>
            <person name="Bruns T."/>
            <person name="Baldrian P."/>
            <person name="Vilgalys R."/>
            <person name="Dunand C."/>
            <person name="Henrissat B."/>
            <person name="Grigoriev I.V."/>
            <person name="Hibbett D."/>
            <person name="Nagy L.G."/>
            <person name="Martin F.M."/>
        </authorList>
    </citation>
    <scope>NUCLEOTIDE SEQUENCE</scope>
    <source>
        <strain evidence="1">P2</strain>
    </source>
</reference>
<evidence type="ECO:0000313" key="1">
    <source>
        <dbReference type="EMBL" id="KAF9646595.1"/>
    </source>
</evidence>
<dbReference type="EMBL" id="MU118054">
    <property type="protein sequence ID" value="KAF9646595.1"/>
    <property type="molecule type" value="Genomic_DNA"/>
</dbReference>
<sequence length="116" mass="12871">MRFLDENAVVHKSPPFSRSRPGSGGVRHGPEHAKSVFHITGFQTQNTLHGDQNVPCYQSQLRGRIIRPGYSPTSDWDFRAFGALERVSNDTSTGLVHTAFPLHSVRVEKSHLFCGG</sequence>
<protein>
    <submittedName>
        <fullName evidence="1">Uncharacterized protein</fullName>
    </submittedName>
</protein>
<keyword evidence="2" id="KW-1185">Reference proteome</keyword>
<reference evidence="1" key="1">
    <citation type="submission" date="2019-10" db="EMBL/GenBank/DDBJ databases">
        <authorList>
            <consortium name="DOE Joint Genome Institute"/>
            <person name="Kuo A."/>
            <person name="Miyauchi S."/>
            <person name="Kiss E."/>
            <person name="Drula E."/>
            <person name="Kohler A."/>
            <person name="Sanchez-Garcia M."/>
            <person name="Andreopoulos B."/>
            <person name="Barry K.W."/>
            <person name="Bonito G."/>
            <person name="Buee M."/>
            <person name="Carver A."/>
            <person name="Chen C."/>
            <person name="Cichocki N."/>
            <person name="Clum A."/>
            <person name="Culley D."/>
            <person name="Crous P.W."/>
            <person name="Fauchery L."/>
            <person name="Girlanda M."/>
            <person name="Hayes R."/>
            <person name="Keri Z."/>
            <person name="Labutti K."/>
            <person name="Lipzen A."/>
            <person name="Lombard V."/>
            <person name="Magnuson J."/>
            <person name="Maillard F."/>
            <person name="Morin E."/>
            <person name="Murat C."/>
            <person name="Nolan M."/>
            <person name="Ohm R."/>
            <person name="Pangilinan J."/>
            <person name="Pereira M."/>
            <person name="Perotto S."/>
            <person name="Peter M."/>
            <person name="Riley R."/>
            <person name="Sitrit Y."/>
            <person name="Stielow B."/>
            <person name="Szollosi G."/>
            <person name="Zifcakova L."/>
            <person name="Stursova M."/>
            <person name="Spatafora J.W."/>
            <person name="Tedersoo L."/>
            <person name="Vaario L.-M."/>
            <person name="Yamada A."/>
            <person name="Yan M."/>
            <person name="Wang P."/>
            <person name="Xu J."/>
            <person name="Bruns T."/>
            <person name="Baldrian P."/>
            <person name="Vilgalys R."/>
            <person name="Henrissat B."/>
            <person name="Grigoriev I.V."/>
            <person name="Hibbett D."/>
            <person name="Nagy L.G."/>
            <person name="Martin F.M."/>
        </authorList>
    </citation>
    <scope>NUCLEOTIDE SEQUENCE</scope>
    <source>
        <strain evidence="1">P2</strain>
    </source>
</reference>
<evidence type="ECO:0000313" key="2">
    <source>
        <dbReference type="Proteomes" id="UP000886501"/>
    </source>
</evidence>
<name>A0ACB6ZA45_THEGA</name>
<organism evidence="1 2">
    <name type="scientific">Thelephora ganbajun</name>
    <name type="common">Ganba fungus</name>
    <dbReference type="NCBI Taxonomy" id="370292"/>
    <lineage>
        <taxon>Eukaryota</taxon>
        <taxon>Fungi</taxon>
        <taxon>Dikarya</taxon>
        <taxon>Basidiomycota</taxon>
        <taxon>Agaricomycotina</taxon>
        <taxon>Agaricomycetes</taxon>
        <taxon>Thelephorales</taxon>
        <taxon>Thelephoraceae</taxon>
        <taxon>Thelephora</taxon>
    </lineage>
</organism>
<gene>
    <name evidence="1" type="ORF">BDM02DRAFT_3118428</name>
</gene>
<proteinExistence type="predicted"/>